<dbReference type="EC" id="2.1.1.33" evidence="9"/>
<gene>
    <name evidence="9 11" type="primary">trmB</name>
    <name evidence="11" type="ORF">EHSB41UT_02005</name>
</gene>
<dbReference type="NCBIfam" id="TIGR00091">
    <property type="entry name" value="tRNA (guanosine(46)-N7)-methyltransferase TrmB"/>
    <property type="match status" value="1"/>
</dbReference>
<feature type="region of interest" description="Disordered" evidence="10">
    <location>
        <begin position="1"/>
        <end position="25"/>
    </location>
</feature>
<evidence type="ECO:0000256" key="8">
    <source>
        <dbReference type="ARBA" id="ARBA00060767"/>
    </source>
</evidence>
<evidence type="ECO:0000256" key="3">
    <source>
        <dbReference type="ARBA" id="ARBA00022603"/>
    </source>
</evidence>
<keyword evidence="3 9" id="KW-0489">Methyltransferase</keyword>
<keyword evidence="5 9" id="KW-0949">S-adenosyl-L-methionine</keyword>
<feature type="binding site" evidence="9">
    <location>
        <position position="77"/>
    </location>
    <ligand>
        <name>S-adenosyl-L-methionine</name>
        <dbReference type="ChEBI" id="CHEBI:59789"/>
    </ligand>
</feature>
<dbReference type="GO" id="GO:0008176">
    <property type="term" value="F:tRNA (guanine(46)-N7)-methyltransferase activity"/>
    <property type="evidence" value="ECO:0007669"/>
    <property type="project" value="UniProtKB-UniRule"/>
</dbReference>
<evidence type="ECO:0000313" key="12">
    <source>
        <dbReference type="Proteomes" id="UP000196573"/>
    </source>
</evidence>
<dbReference type="PANTHER" id="PTHR23417">
    <property type="entry name" value="3-DEOXY-D-MANNO-OCTULOSONIC-ACID TRANSFERASE/TRNA GUANINE-N 7 - -METHYLTRANSFERASE"/>
    <property type="match status" value="1"/>
</dbReference>
<dbReference type="Gene3D" id="3.40.50.150">
    <property type="entry name" value="Vaccinia Virus protein VP39"/>
    <property type="match status" value="1"/>
</dbReference>
<comment type="catalytic activity">
    <reaction evidence="1 9">
        <text>guanosine(46) in tRNA + S-adenosyl-L-methionine = N(7)-methylguanosine(46) in tRNA + S-adenosyl-L-homocysteine</text>
        <dbReference type="Rhea" id="RHEA:42708"/>
        <dbReference type="Rhea" id="RHEA-COMP:10188"/>
        <dbReference type="Rhea" id="RHEA-COMP:10189"/>
        <dbReference type="ChEBI" id="CHEBI:57856"/>
        <dbReference type="ChEBI" id="CHEBI:59789"/>
        <dbReference type="ChEBI" id="CHEBI:74269"/>
        <dbReference type="ChEBI" id="CHEBI:74480"/>
        <dbReference type="EC" id="2.1.1.33"/>
    </reaction>
</comment>
<feature type="region of interest" description="Interaction with RNA" evidence="9">
    <location>
        <begin position="158"/>
        <end position="163"/>
    </location>
</feature>
<evidence type="ECO:0000256" key="10">
    <source>
        <dbReference type="SAM" id="MobiDB-lite"/>
    </source>
</evidence>
<dbReference type="PROSITE" id="PS51625">
    <property type="entry name" value="SAM_MT_TRMB"/>
    <property type="match status" value="1"/>
</dbReference>
<organism evidence="11 12">
    <name type="scientific">Parendozoicomonas haliclonae</name>
    <dbReference type="NCBI Taxonomy" id="1960125"/>
    <lineage>
        <taxon>Bacteria</taxon>
        <taxon>Pseudomonadati</taxon>
        <taxon>Pseudomonadota</taxon>
        <taxon>Gammaproteobacteria</taxon>
        <taxon>Oceanospirillales</taxon>
        <taxon>Endozoicomonadaceae</taxon>
        <taxon>Parendozoicomonas</taxon>
    </lineage>
</organism>
<dbReference type="GO" id="GO:0043527">
    <property type="term" value="C:tRNA methyltransferase complex"/>
    <property type="evidence" value="ECO:0007669"/>
    <property type="project" value="TreeGrafter"/>
</dbReference>
<evidence type="ECO:0000313" key="11">
    <source>
        <dbReference type="EMBL" id="SMA45838.1"/>
    </source>
</evidence>
<keyword evidence="12" id="KW-1185">Reference proteome</keyword>
<dbReference type="HAMAP" id="MF_01057">
    <property type="entry name" value="tRNA_methyltr_TrmB"/>
    <property type="match status" value="1"/>
</dbReference>
<dbReference type="PANTHER" id="PTHR23417:SF14">
    <property type="entry name" value="PENTACOTRIPEPTIDE-REPEAT REGION OF PRORP DOMAIN-CONTAINING PROTEIN"/>
    <property type="match status" value="1"/>
</dbReference>
<protein>
    <recommendedName>
        <fullName evidence="9">tRNA (guanine-N(7)-)-methyltransferase</fullName>
        <ecNumber evidence="9">2.1.1.33</ecNumber>
    </recommendedName>
    <alternativeName>
        <fullName evidence="9">tRNA (guanine(46)-N(7))-methyltransferase</fullName>
    </alternativeName>
    <alternativeName>
        <fullName evidence="9">tRNA(m7G46)-methyltransferase</fullName>
    </alternativeName>
</protein>
<keyword evidence="4 9" id="KW-0808">Transferase</keyword>
<evidence type="ECO:0000256" key="4">
    <source>
        <dbReference type="ARBA" id="ARBA00022679"/>
    </source>
</evidence>
<dbReference type="InterPro" id="IPR055361">
    <property type="entry name" value="tRNA_methyltr_TrmB_bact"/>
</dbReference>
<evidence type="ECO:0000256" key="7">
    <source>
        <dbReference type="ARBA" id="ARBA00060552"/>
    </source>
</evidence>
<feature type="binding site" evidence="9">
    <location>
        <position position="129"/>
    </location>
    <ligand>
        <name>S-adenosyl-L-methionine</name>
        <dbReference type="ChEBI" id="CHEBI:59789"/>
    </ligand>
</feature>
<dbReference type="OrthoDB" id="9802090at2"/>
<dbReference type="UniPathway" id="UPA00989"/>
<dbReference type="AlphaFoldDB" id="A0A1X7ALE7"/>
<evidence type="ECO:0000256" key="6">
    <source>
        <dbReference type="ARBA" id="ARBA00022694"/>
    </source>
</evidence>
<dbReference type="EMBL" id="FWPT01000004">
    <property type="protein sequence ID" value="SMA45838.1"/>
    <property type="molecule type" value="Genomic_DNA"/>
</dbReference>
<comment type="function">
    <text evidence="2 9">Catalyzes the formation of N(7)-methylguanine at position 46 (m7G46) in tRNA.</text>
</comment>
<comment type="pathway">
    <text evidence="7 9">tRNA modification; N(7)-methylguanine-tRNA biosynthesis.</text>
</comment>
<dbReference type="RefSeq" id="WP_087109398.1">
    <property type="nucleotide sequence ID" value="NZ_CBCSCN010000002.1"/>
</dbReference>
<dbReference type="InterPro" id="IPR029063">
    <property type="entry name" value="SAM-dependent_MTases_sf"/>
</dbReference>
<feature type="binding site" evidence="9">
    <location>
        <position position="102"/>
    </location>
    <ligand>
        <name>S-adenosyl-L-methionine</name>
        <dbReference type="ChEBI" id="CHEBI:59789"/>
    </ligand>
</feature>
<dbReference type="CDD" id="cd02440">
    <property type="entry name" value="AdoMet_MTases"/>
    <property type="match status" value="1"/>
</dbReference>
<comment type="similarity">
    <text evidence="8 9">Belongs to the class I-like SAM-binding methyltransferase superfamily. TrmB family.</text>
</comment>
<dbReference type="FunFam" id="3.40.50.150:FF:000035">
    <property type="entry name" value="tRNA (guanine-N(7)-)-methyltransferase"/>
    <property type="match status" value="1"/>
</dbReference>
<feature type="binding site" evidence="9">
    <location>
        <position position="188"/>
    </location>
    <ligand>
        <name>substrate</name>
    </ligand>
</feature>
<keyword evidence="6 9" id="KW-0819">tRNA processing</keyword>
<dbReference type="InterPro" id="IPR003358">
    <property type="entry name" value="tRNA_(Gua-N-7)_MeTrfase_Trmb"/>
</dbReference>
<dbReference type="Proteomes" id="UP000196573">
    <property type="component" value="Unassembled WGS sequence"/>
</dbReference>
<dbReference type="Pfam" id="PF02390">
    <property type="entry name" value="Methyltransf_4"/>
    <property type="match status" value="1"/>
</dbReference>
<feature type="binding site" evidence="9">
    <location>
        <begin position="225"/>
        <end position="228"/>
    </location>
    <ligand>
        <name>substrate</name>
    </ligand>
</feature>
<sequence length="246" mass="27967">MTETKTLDENQLPDNTDQEQDSAHHRKIKSFVLRAGRMTTGQQKGWDVIFPKQGLRLEDGLLDLETTFGRKAPLVVEIGFGMGLSLVEMAGNEQDKNFIGIEVHRPGVGSLMNESDKAGLSNLRAFCDDAVEVLARCIPDNSIDRMQIYFPDPWHKKRHNKRRLVQPEFVAAILPKLKQGGVLHLATDWENYAEQMMEVMSAAEGYKNQAGDQNYSPRPDYRPITKFEKRGERLGHGVWDLLFEKV</sequence>
<evidence type="ECO:0000256" key="1">
    <source>
        <dbReference type="ARBA" id="ARBA00000142"/>
    </source>
</evidence>
<evidence type="ECO:0000256" key="9">
    <source>
        <dbReference type="HAMAP-Rule" id="MF_01057"/>
    </source>
</evidence>
<proteinExistence type="inferred from homology"/>
<feature type="binding site" evidence="9">
    <location>
        <position position="156"/>
    </location>
    <ligand>
        <name>substrate</name>
    </ligand>
</feature>
<evidence type="ECO:0000256" key="2">
    <source>
        <dbReference type="ARBA" id="ARBA00003015"/>
    </source>
</evidence>
<accession>A0A1X7ALE7</accession>
<reference evidence="11 12" key="1">
    <citation type="submission" date="2017-03" db="EMBL/GenBank/DDBJ databases">
        <authorList>
            <person name="Afonso C.L."/>
            <person name="Miller P.J."/>
            <person name="Scott M.A."/>
            <person name="Spackman E."/>
            <person name="Goraichik I."/>
            <person name="Dimitrov K.M."/>
            <person name="Suarez D.L."/>
            <person name="Swayne D.E."/>
        </authorList>
    </citation>
    <scope>NUCLEOTIDE SEQUENCE [LARGE SCALE GENOMIC DNA]</scope>
    <source>
        <strain evidence="11">SB41UT1</strain>
    </source>
</reference>
<feature type="binding site" evidence="9">
    <location>
        <position position="152"/>
    </location>
    <ligand>
        <name>S-adenosyl-L-methionine</name>
        <dbReference type="ChEBI" id="CHEBI:59789"/>
    </ligand>
</feature>
<dbReference type="SUPFAM" id="SSF53335">
    <property type="entry name" value="S-adenosyl-L-methionine-dependent methyltransferases"/>
    <property type="match status" value="1"/>
</dbReference>
<name>A0A1X7ALE7_9GAMM</name>
<evidence type="ECO:0000256" key="5">
    <source>
        <dbReference type="ARBA" id="ARBA00022691"/>
    </source>
</evidence>